<dbReference type="Proteomes" id="UP000615446">
    <property type="component" value="Unassembled WGS sequence"/>
</dbReference>
<dbReference type="InterPro" id="IPR033194">
    <property type="entry name" value="MFAP1"/>
</dbReference>
<dbReference type="AlphaFoldDB" id="A0A8H3QCH6"/>
<feature type="compositionally biased region" description="Basic and acidic residues" evidence="2">
    <location>
        <begin position="78"/>
        <end position="97"/>
    </location>
</feature>
<evidence type="ECO:0000313" key="4">
    <source>
        <dbReference type="EMBL" id="GES75575.1"/>
    </source>
</evidence>
<feature type="compositionally biased region" description="Basic and acidic residues" evidence="2">
    <location>
        <begin position="146"/>
        <end position="160"/>
    </location>
</feature>
<proteinExistence type="predicted"/>
<evidence type="ECO:0000256" key="2">
    <source>
        <dbReference type="SAM" id="MobiDB-lite"/>
    </source>
</evidence>
<organism evidence="4 5">
    <name type="scientific">Rhizophagus clarus</name>
    <dbReference type="NCBI Taxonomy" id="94130"/>
    <lineage>
        <taxon>Eukaryota</taxon>
        <taxon>Fungi</taxon>
        <taxon>Fungi incertae sedis</taxon>
        <taxon>Mucoromycota</taxon>
        <taxon>Glomeromycotina</taxon>
        <taxon>Glomeromycetes</taxon>
        <taxon>Glomerales</taxon>
        <taxon>Glomeraceae</taxon>
        <taxon>Rhizophagus</taxon>
    </lineage>
</organism>
<feature type="domain" description="Micro-fibrillar-associated protein 1 C-terminal" evidence="3">
    <location>
        <begin position="179"/>
        <end position="391"/>
    </location>
</feature>
<dbReference type="Pfam" id="PF06991">
    <property type="entry name" value="MFAP1"/>
    <property type="match status" value="1"/>
</dbReference>
<protein>
    <submittedName>
        <fullName evidence="4">Microfibrillar-associated protein 1</fullName>
    </submittedName>
</protein>
<evidence type="ECO:0000313" key="5">
    <source>
        <dbReference type="Proteomes" id="UP000615446"/>
    </source>
</evidence>
<feature type="region of interest" description="Disordered" evidence="2">
    <location>
        <begin position="1"/>
        <end position="54"/>
    </location>
</feature>
<feature type="region of interest" description="Disordered" evidence="2">
    <location>
        <begin position="146"/>
        <end position="192"/>
    </location>
</feature>
<sequence length="429" mass="51111">MAARGGVNAKGENAPQPVKVQRYWPGKAPKGVTEYSSSEEEEEEQQFERQKETDLVTSVQKVEITEQEAASDRRLRRLKEAKEGSAQEFDRRRRHFEEEEEDIQKDQLHVIDALQEVELDDDAEIRRRLLKRNRALEIRRQEEERLKVLEEEERAQTTKAEEEEEESESEETSEYETDSEEEEQTSRKLLKPVFIPKAHRETVLERERMEKLEEEAERKRLQELEERKKESHAMVEEYVQKALQKEVNEDTGLQEVDDTDGLDEQAEYEEWKLRELRRIKRDKEERIARELEREEIERRRNMPEEQRIKDEMERVKKQREEKPKGQYKFLQKYYHKGAFYLKEDENILKRDYTASTPDEVAHKEILPKVMQVKNFGRAGQTKWTHLADQDTSTKDAPWNAKTDINKRTLSKLGGLHGGFDKPTAKKRKS</sequence>
<dbReference type="PANTHER" id="PTHR15327">
    <property type="entry name" value="MICROFIBRIL-ASSOCIATED PROTEIN"/>
    <property type="match status" value="1"/>
</dbReference>
<evidence type="ECO:0000259" key="3">
    <source>
        <dbReference type="Pfam" id="PF06991"/>
    </source>
</evidence>
<dbReference type="OrthoDB" id="1111734at2759"/>
<feature type="compositionally biased region" description="Acidic residues" evidence="2">
    <location>
        <begin position="161"/>
        <end position="183"/>
    </location>
</feature>
<keyword evidence="1" id="KW-0175">Coiled coil</keyword>
<feature type="region of interest" description="Disordered" evidence="2">
    <location>
        <begin position="386"/>
        <end position="429"/>
    </location>
</feature>
<dbReference type="EMBL" id="BLAL01000016">
    <property type="protein sequence ID" value="GES75575.1"/>
    <property type="molecule type" value="Genomic_DNA"/>
</dbReference>
<dbReference type="InterPro" id="IPR009730">
    <property type="entry name" value="MFAP1_C"/>
</dbReference>
<feature type="region of interest" description="Disordered" evidence="2">
    <location>
        <begin position="78"/>
        <end position="103"/>
    </location>
</feature>
<name>A0A8H3QCH6_9GLOM</name>
<reference evidence="4" key="1">
    <citation type="submission" date="2019-10" db="EMBL/GenBank/DDBJ databases">
        <title>Conservation and host-specific expression of non-tandemly repeated heterogenous ribosome RNA gene in arbuscular mycorrhizal fungi.</title>
        <authorList>
            <person name="Maeda T."/>
            <person name="Kobayashi Y."/>
            <person name="Nakagawa T."/>
            <person name="Ezawa T."/>
            <person name="Yamaguchi K."/>
            <person name="Bino T."/>
            <person name="Nishimoto Y."/>
            <person name="Shigenobu S."/>
            <person name="Kawaguchi M."/>
        </authorList>
    </citation>
    <scope>NUCLEOTIDE SEQUENCE</scope>
    <source>
        <strain evidence="4">HR1</strain>
    </source>
</reference>
<gene>
    <name evidence="4" type="ORF">RCL2_000300300</name>
</gene>
<evidence type="ECO:0000256" key="1">
    <source>
        <dbReference type="SAM" id="Coils"/>
    </source>
</evidence>
<feature type="coiled-coil region" evidence="1">
    <location>
        <begin position="199"/>
        <end position="241"/>
    </location>
</feature>
<accession>A0A8H3QCH6</accession>
<comment type="caution">
    <text evidence="4">The sequence shown here is derived from an EMBL/GenBank/DDBJ whole genome shotgun (WGS) entry which is preliminary data.</text>
</comment>